<organism evidence="2">
    <name type="scientific">Spodoptera frugiperda</name>
    <name type="common">Fall armyworm</name>
    <dbReference type="NCBI Taxonomy" id="7108"/>
    <lineage>
        <taxon>Eukaryota</taxon>
        <taxon>Metazoa</taxon>
        <taxon>Ecdysozoa</taxon>
        <taxon>Arthropoda</taxon>
        <taxon>Hexapoda</taxon>
        <taxon>Insecta</taxon>
        <taxon>Pterygota</taxon>
        <taxon>Neoptera</taxon>
        <taxon>Endopterygota</taxon>
        <taxon>Lepidoptera</taxon>
        <taxon>Glossata</taxon>
        <taxon>Ditrysia</taxon>
        <taxon>Noctuoidea</taxon>
        <taxon>Noctuidae</taxon>
        <taxon>Amphipyrinae</taxon>
        <taxon>Spodoptera</taxon>
    </lineage>
</organism>
<protein>
    <submittedName>
        <fullName evidence="2">SFRICE_006969</fullName>
    </submittedName>
</protein>
<evidence type="ECO:0000256" key="1">
    <source>
        <dbReference type="SAM" id="SignalP"/>
    </source>
</evidence>
<dbReference type="EMBL" id="ODYU01007098">
    <property type="protein sequence ID" value="SOQ49566.1"/>
    <property type="molecule type" value="Genomic_DNA"/>
</dbReference>
<sequence length="299" mass="34515">MNINVLLLTLLTIVKGQTFGQNATISDETLNAYNFGVYRGIIDPNKYSLELFAQHDRDVFRKTYQEYITLYNEQDEPISYQEWLVMNNYGIMPDTQESLFKDKNIARCIGCDDCDSCEDCESCESEENTDYKKLFLQVVKTGDILISGKSRGGLIGHAALMVSDYWVLEMRGGSRWKKGIKNNNRQLSKKDWYDKNKSEWTTVYRCPDKKAAERAALWADRNYFNPSGGQEKTIRITYKITADFECTNPSYSSKLVLQSYYFSTPGIIRDPSEYGEIIVPNAIPAYFLKPYKLRKIGKY</sequence>
<proteinExistence type="predicted"/>
<evidence type="ECO:0000313" key="2">
    <source>
        <dbReference type="EMBL" id="SOQ49566.1"/>
    </source>
</evidence>
<gene>
    <name evidence="2" type="ORF">SFRICE_006969</name>
</gene>
<dbReference type="AlphaFoldDB" id="A0A2H1W9E3"/>
<reference evidence="2" key="1">
    <citation type="submission" date="2016-07" db="EMBL/GenBank/DDBJ databases">
        <authorList>
            <person name="Bretaudeau A."/>
        </authorList>
    </citation>
    <scope>NUCLEOTIDE SEQUENCE</scope>
    <source>
        <strain evidence="2">Rice</strain>
        <tissue evidence="2">Whole body</tissue>
    </source>
</reference>
<feature type="chain" id="PRO_5013924174" evidence="1">
    <location>
        <begin position="17"/>
        <end position="299"/>
    </location>
</feature>
<feature type="signal peptide" evidence="1">
    <location>
        <begin position="1"/>
        <end position="16"/>
    </location>
</feature>
<keyword evidence="1" id="KW-0732">Signal</keyword>
<name>A0A2H1W9E3_SPOFR</name>
<accession>A0A2H1W9E3</accession>